<gene>
    <name evidence="1" type="ORF">KME28_03180</name>
</gene>
<dbReference type="EMBL" id="JAHHHW010000031">
    <property type="protein sequence ID" value="MBW4430762.1"/>
    <property type="molecule type" value="Genomic_DNA"/>
</dbReference>
<accession>A0A9E3H566</accession>
<dbReference type="AlphaFoldDB" id="A0A9E3H566"/>
<dbReference type="PANTHER" id="PTHR47200">
    <property type="entry name" value="THYLAKOID LUMENAL 15 KDA PROTEIN 1, CHLOROPLASTIC"/>
    <property type="match status" value="1"/>
</dbReference>
<dbReference type="PANTHER" id="PTHR47200:SF2">
    <property type="entry name" value="THYLAKOID LUMENAL 15 KDA PROTEIN 1, CHLOROPLASTIC"/>
    <property type="match status" value="1"/>
</dbReference>
<reference evidence="1" key="1">
    <citation type="submission" date="2021-05" db="EMBL/GenBank/DDBJ databases">
        <authorList>
            <person name="Pietrasiak N."/>
            <person name="Ward R."/>
            <person name="Stajich J.E."/>
            <person name="Kurbessoian T."/>
        </authorList>
    </citation>
    <scope>NUCLEOTIDE SEQUENCE</scope>
    <source>
        <strain evidence="1">HA4357-MV3</strain>
    </source>
</reference>
<dbReference type="Gene3D" id="2.160.20.80">
    <property type="entry name" value="E3 ubiquitin-protein ligase SopA"/>
    <property type="match status" value="1"/>
</dbReference>
<dbReference type="Proteomes" id="UP000813215">
    <property type="component" value="Unassembled WGS sequence"/>
</dbReference>
<dbReference type="SUPFAM" id="SSF141571">
    <property type="entry name" value="Pentapeptide repeat-like"/>
    <property type="match status" value="1"/>
</dbReference>
<dbReference type="InterPro" id="IPR001646">
    <property type="entry name" value="5peptide_repeat"/>
</dbReference>
<reference evidence="1" key="2">
    <citation type="journal article" date="2022" name="Microbiol. Resour. Announc.">
        <title>Metagenome Sequencing to Explore Phylogenomics of Terrestrial Cyanobacteria.</title>
        <authorList>
            <person name="Ward R.D."/>
            <person name="Stajich J.E."/>
            <person name="Johansen J.R."/>
            <person name="Huntemann M."/>
            <person name="Clum A."/>
            <person name="Foster B."/>
            <person name="Foster B."/>
            <person name="Roux S."/>
            <person name="Palaniappan K."/>
            <person name="Varghese N."/>
            <person name="Mukherjee S."/>
            <person name="Reddy T.B.K."/>
            <person name="Daum C."/>
            <person name="Copeland A."/>
            <person name="Chen I.A."/>
            <person name="Ivanova N.N."/>
            <person name="Kyrpides N.C."/>
            <person name="Shapiro N."/>
            <person name="Eloe-Fadrosh E.A."/>
            <person name="Pietrasiak N."/>
        </authorList>
    </citation>
    <scope>NUCLEOTIDE SEQUENCE</scope>
    <source>
        <strain evidence="1">HA4357-MV3</strain>
    </source>
</reference>
<organism evidence="1 2">
    <name type="scientific">Pelatocladus maniniholoensis HA4357-MV3</name>
    <dbReference type="NCBI Taxonomy" id="1117104"/>
    <lineage>
        <taxon>Bacteria</taxon>
        <taxon>Bacillati</taxon>
        <taxon>Cyanobacteriota</taxon>
        <taxon>Cyanophyceae</taxon>
        <taxon>Nostocales</taxon>
        <taxon>Nostocaceae</taxon>
        <taxon>Pelatocladus</taxon>
    </lineage>
</organism>
<evidence type="ECO:0000313" key="2">
    <source>
        <dbReference type="Proteomes" id="UP000813215"/>
    </source>
</evidence>
<comment type="caution">
    <text evidence="1">The sequence shown here is derived from an EMBL/GenBank/DDBJ whole genome shotgun (WGS) entry which is preliminary data.</text>
</comment>
<name>A0A9E3H566_9NOST</name>
<dbReference type="InterPro" id="IPR044213">
    <property type="entry name" value="At2g44920-like"/>
</dbReference>
<evidence type="ECO:0000313" key="1">
    <source>
        <dbReference type="EMBL" id="MBW4430762.1"/>
    </source>
</evidence>
<sequence length="175" mass="18884">MKHHFTAWLKSILCVVLFICFTGLLSILNTPAVLAQENTVNYTLSDLRNRDFANQDLHGTSFAGAEMQRANFQGANLSGTILTKGSFLQADLSDANLAEAFADRVIFNKANLTNAIFTDAMLASSRFFEADITGADFSGAIVDAYQVKLMCDRANGVNPLTGVSTRESLGCTASE</sequence>
<proteinExistence type="predicted"/>
<protein>
    <submittedName>
        <fullName evidence="1">Pentapeptide repeat-containing protein</fullName>
    </submittedName>
</protein>
<dbReference type="Pfam" id="PF00805">
    <property type="entry name" value="Pentapeptide"/>
    <property type="match status" value="2"/>
</dbReference>